<dbReference type="InterPro" id="IPR027417">
    <property type="entry name" value="P-loop_NTPase"/>
</dbReference>
<dbReference type="SUPFAM" id="SSF52540">
    <property type="entry name" value="P-loop containing nucleoside triphosphate hydrolases"/>
    <property type="match status" value="1"/>
</dbReference>
<evidence type="ECO:0000256" key="3">
    <source>
        <dbReference type="ARBA" id="ARBA00022737"/>
    </source>
</evidence>
<accession>A0A146KK98</accession>
<evidence type="ECO:0000256" key="7">
    <source>
        <dbReference type="ARBA" id="ARBA00022801"/>
    </source>
</evidence>
<keyword evidence="1" id="KW-0808">Transferase</keyword>
<dbReference type="PROSITE" id="PS50181">
    <property type="entry name" value="FBOX"/>
    <property type="match status" value="1"/>
</dbReference>
<feature type="domain" description="RING-type" evidence="14">
    <location>
        <begin position="1290"/>
        <end position="1487"/>
    </location>
</feature>
<dbReference type="PROSITE" id="PS51194">
    <property type="entry name" value="HELICASE_CTER"/>
    <property type="match status" value="1"/>
</dbReference>
<evidence type="ECO:0000313" key="15">
    <source>
        <dbReference type="EMBL" id="JAP96025.1"/>
    </source>
</evidence>
<dbReference type="Pfam" id="PF26200">
    <property type="entry name" value="Rcat_RNF216"/>
    <property type="match status" value="1"/>
</dbReference>
<dbReference type="GO" id="GO:0016787">
    <property type="term" value="F:hydrolase activity"/>
    <property type="evidence" value="ECO:0007669"/>
    <property type="project" value="UniProtKB-KW"/>
</dbReference>
<evidence type="ECO:0000259" key="11">
    <source>
        <dbReference type="PROSITE" id="PS50181"/>
    </source>
</evidence>
<feature type="domain" description="Helicase C-terminal" evidence="13">
    <location>
        <begin position="167"/>
        <end position="353"/>
    </location>
</feature>
<dbReference type="PROSITE" id="PS51873">
    <property type="entry name" value="TRIAD"/>
    <property type="match status" value="1"/>
</dbReference>
<feature type="domain" description="F-box" evidence="11">
    <location>
        <begin position="237"/>
        <end position="287"/>
    </location>
</feature>
<dbReference type="Gene3D" id="3.40.50.300">
    <property type="entry name" value="P-loop containing nucleotide triphosphate hydrolases"/>
    <property type="match status" value="2"/>
</dbReference>
<evidence type="ECO:0000256" key="8">
    <source>
        <dbReference type="ARBA" id="ARBA00022806"/>
    </source>
</evidence>
<evidence type="ECO:0000256" key="10">
    <source>
        <dbReference type="ARBA" id="ARBA00022840"/>
    </source>
</evidence>
<proteinExistence type="predicted"/>
<dbReference type="Gene3D" id="1.20.120.1750">
    <property type="match status" value="1"/>
</dbReference>
<dbReference type="InterPro" id="IPR001810">
    <property type="entry name" value="F-box_dom"/>
</dbReference>
<sequence length="1489" mass="170651">RMVATTIKDQIATDNIDVVTTIPKVFGQKQTIVIVTPMVLIKYLQANPKYIQRARFILDEFHQRTVATDVLFAQLLQNIQQITKPHQFVMMSATPDEKILQKLPQYDVFEIKNSTPYNINRISVSVSSKNEASTTKPAELAVSCLTQMAENKTQKGNMLIFTSGNQNCRDILSRIQAQMSENAFVHVFKVQDLQKQHQDITAQQIIEKLIETINEEGDKIFVLPLIMAGQSTPLEQELSILSLPKEIEKKVIKVIIATNMAETSITITNLVTLIDSGMFKEAVWDDAKEIKTLEEKIISNGQRQQRVGRIGRVCDGTAYMIELQSTMKAKLCQTPEMDRIDLKQIVLELKSCYIDLRTLSEYLPSKPNKDVIDKAIIYLKKLGALDSNDEINAFGRRLLRYKNINPLQGYLLESLFKNSSLESFLIGIIMQFVVDSNLIQNEQSDLCKQFYCAESDLVTLVKLFFFIYQQPEQKQRDATCKANGIKISAFKRACSDLETIFDSVTKNLSENETEEESTQTKQTVLEIYSKVENNLINIIDQILQLQFTVMEQIDKDSSHKKIGSFISLINASNQPRYAFRGSHQLSDNNQNVIINCYHRLGCPNYQTYDQVYIFDVSYNESYSRYVGRIVHRLKCQNNFLRCQNIPIQKNAFNLPYTQKLLQMMFQHKLDQMQPIYQRQNIDSGQDSYLTQFFVETPDQSQICYCVKQQLGQQVSEEIKQGIENVTKFACKCPESFISIVPQVKDIVAEFFFDNAIQVKIMSNKLKDCQRLPFAYKLDSNSLQHILSNKISVKVAFTFDAQKAGNNFIAKNTEHRDDIAKNFVFQIKEGRIVNQLVLLCDQQINGLTKLEWSEPQVDSYYSKIVDDDYKFQNLSHECFKGVQINHKIDEIIILQKDAMIKLDIQPNIPTDILPNFIEQTEKAIFDNKQYAAHKKITDDLNKQYQAAKQKQPIIVQQKAEKERWDQVQRGFPKQIEYFMKQTMDQQYESPFQQLFSVLMQQYVGNKLIGVVPIAKISGDCKQKLKIQEYQAQSVNYEQILRQKFGFDAKQKVFVNSFNGLVTCQVPCLSGEIRNPQSLKCQEVKNALNGQFLHINYIVDFVVQEPLNSPNFVGQFNKLKEKFGTFIIYRKDKKQDSDKQKSYFVQIRGTEAALVFLRELKQIYQQDVVKFPYQMLTAAVAAQDDTVSYINQLIQKHKFSNISFNGFGLVGPEAVAKKFVQETTFGGIPFDLPFVEVAYGNTPLTDIVRMIKQHPSIKLYAKYGVLIVPTIVKDQIVDQIVKKQEVNSDFISYTSCDVCVASKQSISVVNGSKFECKNFCAGCIQQYLEAQKASGEFQLNICDYGNVCLGVSLVQFIRVTEESKNLLLDALLRLLETKVMSEKELFKICPKCNITANRRIDGSLMYQCDKCKLHWCSDCGEWHVKGNCVSVRPDNCQQCPGCKAWVEKISGCNRITCNCGKHFCYLCGMGFDSCTQCYEHLSQAHGGYWDK</sequence>
<evidence type="ECO:0000256" key="6">
    <source>
        <dbReference type="ARBA" id="ARBA00022786"/>
    </source>
</evidence>
<name>A0A146KK98_9EUKA</name>
<reference evidence="15" key="1">
    <citation type="submission" date="2015-07" db="EMBL/GenBank/DDBJ databases">
        <title>Adaptation to a free-living lifestyle via gene acquisitions in the diplomonad Trepomonas sp. PC1.</title>
        <authorList>
            <person name="Xu F."/>
            <person name="Jerlstrom-Hultqvist J."/>
            <person name="Kolisko M."/>
            <person name="Simpson A.G.B."/>
            <person name="Roger A.J."/>
            <person name="Svard S.G."/>
            <person name="Andersson J.O."/>
        </authorList>
    </citation>
    <scope>NUCLEOTIDE SEQUENCE</scope>
    <source>
        <strain evidence="15">PC1</strain>
    </source>
</reference>
<evidence type="ECO:0000259" key="12">
    <source>
        <dbReference type="PROSITE" id="PS51192"/>
    </source>
</evidence>
<keyword evidence="7" id="KW-0378">Hydrolase</keyword>
<dbReference type="PANTHER" id="PTHR18934:SF91">
    <property type="entry name" value="PRE-MRNA-SPLICING FACTOR ATP-DEPENDENT RNA HELICASE PRP16"/>
    <property type="match status" value="1"/>
</dbReference>
<gene>
    <name evidence="15" type="ORF">TPC1_10782</name>
</gene>
<protein>
    <submittedName>
        <fullName evidence="15">Helicase-related protein</fullName>
    </submittedName>
</protein>
<keyword evidence="5" id="KW-0863">Zinc-finger</keyword>
<keyword evidence="8 15" id="KW-0347">Helicase</keyword>
<dbReference type="GO" id="GO:0003723">
    <property type="term" value="F:RNA binding"/>
    <property type="evidence" value="ECO:0007669"/>
    <property type="project" value="TreeGrafter"/>
</dbReference>
<evidence type="ECO:0000256" key="1">
    <source>
        <dbReference type="ARBA" id="ARBA00022679"/>
    </source>
</evidence>
<dbReference type="CDD" id="cd22584">
    <property type="entry name" value="Rcat_RBR_unk"/>
    <property type="match status" value="1"/>
</dbReference>
<evidence type="ECO:0000259" key="13">
    <source>
        <dbReference type="PROSITE" id="PS51194"/>
    </source>
</evidence>
<feature type="domain" description="Helicase ATP-binding" evidence="12">
    <location>
        <begin position="1"/>
        <end position="113"/>
    </location>
</feature>
<keyword evidence="2" id="KW-0479">Metal-binding</keyword>
<dbReference type="SMART" id="SM00490">
    <property type="entry name" value="HELICc"/>
    <property type="match status" value="1"/>
</dbReference>
<evidence type="ECO:0000256" key="2">
    <source>
        <dbReference type="ARBA" id="ARBA00022723"/>
    </source>
</evidence>
<dbReference type="PROSITE" id="PS51192">
    <property type="entry name" value="HELICASE_ATP_BIND_1"/>
    <property type="match status" value="1"/>
</dbReference>
<dbReference type="SUPFAM" id="SSF57850">
    <property type="entry name" value="RING/U-box"/>
    <property type="match status" value="2"/>
</dbReference>
<dbReference type="GO" id="GO:0005524">
    <property type="term" value="F:ATP binding"/>
    <property type="evidence" value="ECO:0007669"/>
    <property type="project" value="UniProtKB-KW"/>
</dbReference>
<dbReference type="GO" id="GO:0008270">
    <property type="term" value="F:zinc ion binding"/>
    <property type="evidence" value="ECO:0007669"/>
    <property type="project" value="UniProtKB-KW"/>
</dbReference>
<keyword evidence="10" id="KW-0067">ATP-binding</keyword>
<keyword evidence="9" id="KW-0862">Zinc</keyword>
<evidence type="ECO:0000256" key="5">
    <source>
        <dbReference type="ARBA" id="ARBA00022771"/>
    </source>
</evidence>
<dbReference type="InterPro" id="IPR013087">
    <property type="entry name" value="Znf_C2H2_type"/>
</dbReference>
<evidence type="ECO:0000256" key="9">
    <source>
        <dbReference type="ARBA" id="ARBA00022833"/>
    </source>
</evidence>
<keyword evidence="3" id="KW-0677">Repeat</keyword>
<keyword evidence="6" id="KW-0833">Ubl conjugation pathway</keyword>
<evidence type="ECO:0000256" key="4">
    <source>
        <dbReference type="ARBA" id="ARBA00022741"/>
    </source>
</evidence>
<dbReference type="PANTHER" id="PTHR18934">
    <property type="entry name" value="ATP-DEPENDENT RNA HELICASE"/>
    <property type="match status" value="1"/>
</dbReference>
<dbReference type="GO" id="GO:0016740">
    <property type="term" value="F:transferase activity"/>
    <property type="evidence" value="ECO:0007669"/>
    <property type="project" value="UniProtKB-KW"/>
</dbReference>
<organism evidence="15">
    <name type="scientific">Trepomonas sp. PC1</name>
    <dbReference type="NCBI Taxonomy" id="1076344"/>
    <lineage>
        <taxon>Eukaryota</taxon>
        <taxon>Metamonada</taxon>
        <taxon>Diplomonadida</taxon>
        <taxon>Hexamitidae</taxon>
        <taxon>Hexamitinae</taxon>
        <taxon>Trepomonas</taxon>
    </lineage>
</organism>
<dbReference type="EMBL" id="GDID01000581">
    <property type="protein sequence ID" value="JAP96025.1"/>
    <property type="molecule type" value="Transcribed_RNA"/>
</dbReference>
<dbReference type="InterPro" id="IPR001650">
    <property type="entry name" value="Helicase_C-like"/>
</dbReference>
<dbReference type="InterPro" id="IPR014001">
    <property type="entry name" value="Helicase_ATP-bd"/>
</dbReference>
<dbReference type="GO" id="GO:0004386">
    <property type="term" value="F:helicase activity"/>
    <property type="evidence" value="ECO:0007669"/>
    <property type="project" value="UniProtKB-KW"/>
</dbReference>
<evidence type="ECO:0000259" key="14">
    <source>
        <dbReference type="PROSITE" id="PS51873"/>
    </source>
</evidence>
<dbReference type="PROSITE" id="PS00028">
    <property type="entry name" value="ZINC_FINGER_C2H2_1"/>
    <property type="match status" value="1"/>
</dbReference>
<feature type="non-terminal residue" evidence="15">
    <location>
        <position position="1"/>
    </location>
</feature>
<keyword evidence="4" id="KW-0547">Nucleotide-binding</keyword>
<dbReference type="InterPro" id="IPR044066">
    <property type="entry name" value="TRIAD_supradom"/>
</dbReference>